<dbReference type="GO" id="GO:0003677">
    <property type="term" value="F:DNA binding"/>
    <property type="evidence" value="ECO:0007669"/>
    <property type="project" value="UniProtKB-KW"/>
</dbReference>
<protein>
    <submittedName>
        <fullName evidence="6">DNA-binding CsgD family transcriptional regulator</fullName>
    </submittedName>
</protein>
<dbReference type="Pfam" id="PF00196">
    <property type="entry name" value="GerE"/>
    <property type="match status" value="1"/>
</dbReference>
<organism evidence="6 7">
    <name type="scientific">Sphingobium lignivorans</name>
    <dbReference type="NCBI Taxonomy" id="2735886"/>
    <lineage>
        <taxon>Bacteria</taxon>
        <taxon>Pseudomonadati</taxon>
        <taxon>Pseudomonadota</taxon>
        <taxon>Alphaproteobacteria</taxon>
        <taxon>Sphingomonadales</taxon>
        <taxon>Sphingomonadaceae</taxon>
        <taxon>Sphingobium</taxon>
    </lineage>
</organism>
<dbReference type="CDD" id="cd06170">
    <property type="entry name" value="LuxR_C_like"/>
    <property type="match status" value="1"/>
</dbReference>
<dbReference type="Proteomes" id="UP001138540">
    <property type="component" value="Unassembled WGS sequence"/>
</dbReference>
<dbReference type="EMBL" id="JACHKA010000001">
    <property type="protein sequence ID" value="MBB5986989.1"/>
    <property type="molecule type" value="Genomic_DNA"/>
</dbReference>
<comment type="caution">
    <text evidence="6">The sequence shown here is derived from an EMBL/GenBank/DDBJ whole genome shotgun (WGS) entry which is preliminary data.</text>
</comment>
<evidence type="ECO:0000256" key="1">
    <source>
        <dbReference type="ARBA" id="ARBA00023015"/>
    </source>
</evidence>
<feature type="transmembrane region" description="Helical" evidence="4">
    <location>
        <begin position="123"/>
        <end position="145"/>
    </location>
</feature>
<keyword evidence="7" id="KW-1185">Reference proteome</keyword>
<dbReference type="SMART" id="SM00421">
    <property type="entry name" value="HTH_LUXR"/>
    <property type="match status" value="1"/>
</dbReference>
<keyword evidence="3" id="KW-0804">Transcription</keyword>
<name>A0ABR6NI77_9SPHN</name>
<dbReference type="Gene3D" id="1.10.10.10">
    <property type="entry name" value="Winged helix-like DNA-binding domain superfamily/Winged helix DNA-binding domain"/>
    <property type="match status" value="1"/>
</dbReference>
<dbReference type="PANTHER" id="PTHR44688:SF16">
    <property type="entry name" value="DNA-BINDING TRANSCRIPTIONAL ACTIVATOR DEVR_DOSR"/>
    <property type="match status" value="1"/>
</dbReference>
<reference evidence="6 7" key="1">
    <citation type="submission" date="2020-08" db="EMBL/GenBank/DDBJ databases">
        <title>Exploring microbial biodiversity for novel pathways involved in the catabolism of aromatic compounds derived from lignin.</title>
        <authorList>
            <person name="Elkins J."/>
        </authorList>
    </citation>
    <scope>NUCLEOTIDE SEQUENCE [LARGE SCALE GENOMIC DNA]</scope>
    <source>
        <strain evidence="6 7">B1D3A</strain>
    </source>
</reference>
<keyword evidence="2 6" id="KW-0238">DNA-binding</keyword>
<dbReference type="PANTHER" id="PTHR44688">
    <property type="entry name" value="DNA-BINDING TRANSCRIPTIONAL ACTIVATOR DEVR_DOSR"/>
    <property type="match status" value="1"/>
</dbReference>
<dbReference type="InterPro" id="IPR016032">
    <property type="entry name" value="Sig_transdc_resp-reg_C-effctor"/>
</dbReference>
<keyword evidence="4" id="KW-0472">Membrane</keyword>
<accession>A0ABR6NI77</accession>
<sequence>MSKPEVITRLTERQRACLELVAMGFTSKQIARKLGISHSTVDNHILAATQILGVADRREAGRLVSMAGQELPRQAEPLTEHEKSSIVDMQEALQQPRHTGLKLLPPVGGSLNEQSLGNKTIQIVSLAFLSTLAVISMALLISGAFKAFS</sequence>
<evidence type="ECO:0000313" key="7">
    <source>
        <dbReference type="Proteomes" id="UP001138540"/>
    </source>
</evidence>
<dbReference type="InterPro" id="IPR036388">
    <property type="entry name" value="WH-like_DNA-bd_sf"/>
</dbReference>
<dbReference type="PROSITE" id="PS50043">
    <property type="entry name" value="HTH_LUXR_2"/>
    <property type="match status" value="1"/>
</dbReference>
<evidence type="ECO:0000256" key="4">
    <source>
        <dbReference type="SAM" id="Phobius"/>
    </source>
</evidence>
<keyword evidence="4" id="KW-0812">Transmembrane</keyword>
<dbReference type="SUPFAM" id="SSF46894">
    <property type="entry name" value="C-terminal effector domain of the bipartite response regulators"/>
    <property type="match status" value="1"/>
</dbReference>
<dbReference type="RefSeq" id="WP_051003778.1">
    <property type="nucleotide sequence ID" value="NZ_JACHKA010000001.1"/>
</dbReference>
<feature type="domain" description="HTH luxR-type" evidence="5">
    <location>
        <begin position="3"/>
        <end position="68"/>
    </location>
</feature>
<keyword evidence="1" id="KW-0805">Transcription regulation</keyword>
<dbReference type="InterPro" id="IPR000792">
    <property type="entry name" value="Tscrpt_reg_LuxR_C"/>
</dbReference>
<evidence type="ECO:0000313" key="6">
    <source>
        <dbReference type="EMBL" id="MBB5986989.1"/>
    </source>
</evidence>
<evidence type="ECO:0000256" key="2">
    <source>
        <dbReference type="ARBA" id="ARBA00023125"/>
    </source>
</evidence>
<keyword evidence="4" id="KW-1133">Transmembrane helix</keyword>
<dbReference type="PRINTS" id="PR00038">
    <property type="entry name" value="HTHLUXR"/>
</dbReference>
<evidence type="ECO:0000259" key="5">
    <source>
        <dbReference type="PROSITE" id="PS50043"/>
    </source>
</evidence>
<proteinExistence type="predicted"/>
<evidence type="ECO:0000256" key="3">
    <source>
        <dbReference type="ARBA" id="ARBA00023163"/>
    </source>
</evidence>
<gene>
    <name evidence="6" type="ORF">HNP60_002963</name>
</gene>